<dbReference type="Proteomes" id="UP000244900">
    <property type="component" value="Chromosome"/>
</dbReference>
<reference evidence="2 3" key="1">
    <citation type="submission" date="2018-05" db="EMBL/GenBank/DDBJ databases">
        <title>Complete genome sequence of sponge-derived Streptomyces sp. HNM0039.</title>
        <authorList>
            <person name="Huang X."/>
            <person name="Zhou S."/>
        </authorList>
    </citation>
    <scope>NUCLEOTIDE SEQUENCE [LARGE SCALE GENOMIC DNA]</scope>
    <source>
        <strain evidence="2 3">HNM0039</strain>
    </source>
</reference>
<dbReference type="RefSeq" id="WP_108908497.1">
    <property type="nucleotide sequence ID" value="NZ_CP029188.1"/>
</dbReference>
<dbReference type="AlphaFoldDB" id="A0A2S1T1T8"/>
<sequence>MDTSTEPEQAPPWRPEDGPAPTVWLWPAGNRPGLFVLVNGRWRYAVVQARHDYPDGRVSYQVEVDVHGSTSITSRSYWWPQEGLKAAHGSTVEPTRFQGRYG</sequence>
<dbReference type="EMBL" id="CP029188">
    <property type="protein sequence ID" value="AWI32629.1"/>
    <property type="molecule type" value="Genomic_DNA"/>
</dbReference>
<proteinExistence type="predicted"/>
<dbReference type="OrthoDB" id="4229519at2"/>
<feature type="region of interest" description="Disordered" evidence="1">
    <location>
        <begin position="1"/>
        <end position="20"/>
    </location>
</feature>
<evidence type="ECO:0000313" key="3">
    <source>
        <dbReference type="Proteomes" id="UP000244900"/>
    </source>
</evidence>
<evidence type="ECO:0000313" key="2">
    <source>
        <dbReference type="EMBL" id="AWI32629.1"/>
    </source>
</evidence>
<evidence type="ECO:0000256" key="1">
    <source>
        <dbReference type="SAM" id="MobiDB-lite"/>
    </source>
</evidence>
<organism evidence="2 3">
    <name type="scientific">Streptomyces tirandamycinicus</name>
    <dbReference type="NCBI Taxonomy" id="2174846"/>
    <lineage>
        <taxon>Bacteria</taxon>
        <taxon>Bacillati</taxon>
        <taxon>Actinomycetota</taxon>
        <taxon>Actinomycetes</taxon>
        <taxon>Kitasatosporales</taxon>
        <taxon>Streptomycetaceae</taxon>
        <taxon>Streptomyces</taxon>
    </lineage>
</organism>
<protein>
    <submittedName>
        <fullName evidence="2">Uncharacterized protein</fullName>
    </submittedName>
</protein>
<gene>
    <name evidence="2" type="ORF">DDW44_30385</name>
</gene>
<name>A0A2S1T1T8_9ACTN</name>
<keyword evidence="3" id="KW-1185">Reference proteome</keyword>
<accession>A0A2S1T1T8</accession>
<dbReference type="KEGG" id="stir:DDW44_30385"/>